<protein>
    <submittedName>
        <fullName evidence="2">Uncharacterized protein</fullName>
    </submittedName>
</protein>
<comment type="caution">
    <text evidence="2">The sequence shown here is derived from an EMBL/GenBank/DDBJ whole genome shotgun (WGS) entry which is preliminary data.</text>
</comment>
<dbReference type="Proteomes" id="UP000702964">
    <property type="component" value="Unassembled WGS sequence"/>
</dbReference>
<gene>
    <name evidence="2" type="ORF">G195_010042</name>
</gene>
<accession>A0A8J4RVK0</accession>
<evidence type="ECO:0000313" key="2">
    <source>
        <dbReference type="EMBL" id="KAF4316351.1"/>
    </source>
</evidence>
<feature type="region of interest" description="Disordered" evidence="1">
    <location>
        <begin position="214"/>
        <end position="243"/>
    </location>
</feature>
<reference evidence="2" key="1">
    <citation type="journal article" date="2015" name="Genom Data">
        <title>Draft genome sequences of Phytophthora kernoviae and Phytophthora ramorum lineage EU2 from Scotland.</title>
        <authorList>
            <person name="Sambles C."/>
            <person name="Schlenzig A."/>
            <person name="O'Neill P."/>
            <person name="Grant M."/>
            <person name="Studholme D.J."/>
        </authorList>
    </citation>
    <scope>NUCLEOTIDE SEQUENCE</scope>
    <source>
        <strain evidence="2">00238/432</strain>
    </source>
</reference>
<proteinExistence type="predicted"/>
<reference evidence="2" key="2">
    <citation type="submission" date="2020-02" db="EMBL/GenBank/DDBJ databases">
        <authorList>
            <person name="Studholme D.J."/>
        </authorList>
    </citation>
    <scope>NUCLEOTIDE SEQUENCE</scope>
    <source>
        <strain evidence="2">00238/432</strain>
    </source>
</reference>
<evidence type="ECO:0000313" key="3">
    <source>
        <dbReference type="Proteomes" id="UP000702964"/>
    </source>
</evidence>
<dbReference type="EMBL" id="AOFI03000560">
    <property type="protein sequence ID" value="KAF4316351.1"/>
    <property type="molecule type" value="Genomic_DNA"/>
</dbReference>
<evidence type="ECO:0000256" key="1">
    <source>
        <dbReference type="SAM" id="MobiDB-lite"/>
    </source>
</evidence>
<organism evidence="2 3">
    <name type="scientific">Phytophthora kernoviae 00238/432</name>
    <dbReference type="NCBI Taxonomy" id="1284355"/>
    <lineage>
        <taxon>Eukaryota</taxon>
        <taxon>Sar</taxon>
        <taxon>Stramenopiles</taxon>
        <taxon>Oomycota</taxon>
        <taxon>Peronosporomycetes</taxon>
        <taxon>Peronosporales</taxon>
        <taxon>Peronosporaceae</taxon>
        <taxon>Phytophthora</taxon>
    </lineage>
</organism>
<name>A0A8J4RVK0_9STRA</name>
<sequence length="243" mass="28089">MFAANCAVYNKLVARSAEDRKTRLAAKVDNMSWAEFDHKYRPIASLRHILKYFRNKKALQRHKAVNNEVRDSAFRDFTKAMKASITGFFAAKSRNEKMTFPEMRFKSKFAPSNIIEIAKRSISRVQRDGNECARFHPKFFGFNKSDGIFIHEDLLEVIMSSSSERVCAIDPGVRNFATVYDPDGRTFSMADSKSIMMNKFKVIDQMKSLLKRMDNASKAKQQDWKRTKNKRGRTSSKTEEGRL</sequence>
<dbReference type="AlphaFoldDB" id="A0A8J4RVK0"/>
<feature type="compositionally biased region" description="Basic and acidic residues" evidence="1">
    <location>
        <begin position="214"/>
        <end position="226"/>
    </location>
</feature>